<evidence type="ECO:0000313" key="2">
    <source>
        <dbReference type="Proteomes" id="UP000186455"/>
    </source>
</evidence>
<name>A0A1Q4V6H5_9ACTN</name>
<keyword evidence="2" id="KW-1185">Reference proteome</keyword>
<evidence type="ECO:0000313" key="1">
    <source>
        <dbReference type="EMBL" id="OKH93359.1"/>
    </source>
</evidence>
<organism evidence="1 2">
    <name type="scientific">Streptomyces uncialis</name>
    <dbReference type="NCBI Taxonomy" id="1048205"/>
    <lineage>
        <taxon>Bacteria</taxon>
        <taxon>Bacillati</taxon>
        <taxon>Actinomycetota</taxon>
        <taxon>Actinomycetes</taxon>
        <taxon>Kitasatosporales</taxon>
        <taxon>Streptomycetaceae</taxon>
        <taxon>Streptomyces</taxon>
    </lineage>
</organism>
<dbReference type="STRING" id="1048205.AB852_17645"/>
<dbReference type="EMBL" id="LFBV01000004">
    <property type="protein sequence ID" value="OKH93359.1"/>
    <property type="molecule type" value="Genomic_DNA"/>
</dbReference>
<proteinExistence type="predicted"/>
<accession>A0A1Q4V6H5</accession>
<gene>
    <name evidence="1" type="ORF">AB852_17645</name>
</gene>
<sequence>MSLQKKARWRAPRAVRRAVRAVRWFLRRGPGVVPAAPAAEVIGIYMSRCRKVLDAVTVRVRSVLPGPVDTCVRDVPRWYSV</sequence>
<dbReference type="AlphaFoldDB" id="A0A1Q4V6H5"/>
<comment type="caution">
    <text evidence="1">The sequence shown here is derived from an EMBL/GenBank/DDBJ whole genome shotgun (WGS) entry which is preliminary data.</text>
</comment>
<dbReference type="Proteomes" id="UP000186455">
    <property type="component" value="Unassembled WGS sequence"/>
</dbReference>
<protein>
    <submittedName>
        <fullName evidence="1">Uncharacterized protein</fullName>
    </submittedName>
</protein>
<reference evidence="1 2" key="1">
    <citation type="submission" date="2015-06" db="EMBL/GenBank/DDBJ databases">
        <title>Cloning and characterization of the uncialamcin biosynthetic gene cluster.</title>
        <authorList>
            <person name="Yan X."/>
            <person name="Huang T."/>
            <person name="Ge H."/>
            <person name="Shen B."/>
        </authorList>
    </citation>
    <scope>NUCLEOTIDE SEQUENCE [LARGE SCALE GENOMIC DNA]</scope>
    <source>
        <strain evidence="1 2">DCA2648</strain>
    </source>
</reference>